<accession>A0ABP6SGF0</accession>
<feature type="domain" description="DUF397" evidence="1">
    <location>
        <begin position="5"/>
        <end position="58"/>
    </location>
</feature>
<dbReference type="RefSeq" id="WP_345040622.1">
    <property type="nucleotide sequence ID" value="NZ_BAAAYL010000001.1"/>
</dbReference>
<dbReference type="Proteomes" id="UP001499990">
    <property type="component" value="Unassembled WGS sequence"/>
</dbReference>
<evidence type="ECO:0000313" key="2">
    <source>
        <dbReference type="EMBL" id="GAA3375903.1"/>
    </source>
</evidence>
<gene>
    <name evidence="2" type="ORF">GCM10020367_45520</name>
</gene>
<protein>
    <submittedName>
        <fullName evidence="2">DUF397 domain-containing protein</fullName>
    </submittedName>
</protein>
<organism evidence="2 3">
    <name type="scientific">Streptomyces sannanensis</name>
    <dbReference type="NCBI Taxonomy" id="285536"/>
    <lineage>
        <taxon>Bacteria</taxon>
        <taxon>Bacillati</taxon>
        <taxon>Actinomycetota</taxon>
        <taxon>Actinomycetes</taxon>
        <taxon>Kitasatosporales</taxon>
        <taxon>Streptomycetaceae</taxon>
        <taxon>Streptomyces</taxon>
    </lineage>
</organism>
<dbReference type="EMBL" id="BAAAYL010000001">
    <property type="protein sequence ID" value="GAA3375903.1"/>
    <property type="molecule type" value="Genomic_DNA"/>
</dbReference>
<comment type="caution">
    <text evidence="2">The sequence shown here is derived from an EMBL/GenBank/DDBJ whole genome shotgun (WGS) entry which is preliminary data.</text>
</comment>
<dbReference type="InterPro" id="IPR007278">
    <property type="entry name" value="DUF397"/>
</dbReference>
<sequence length="66" mass="7569">MNDSLKWRKSSYSSGKNDMCVEVAHTPDGRIAIRDSKDPHTILHFTHHEWDAFMKGARSGEFDFSS</sequence>
<name>A0ABP6SGF0_9ACTN</name>
<evidence type="ECO:0000259" key="1">
    <source>
        <dbReference type="Pfam" id="PF04149"/>
    </source>
</evidence>
<proteinExistence type="predicted"/>
<keyword evidence="3" id="KW-1185">Reference proteome</keyword>
<reference evidence="3" key="1">
    <citation type="journal article" date="2019" name="Int. J. Syst. Evol. Microbiol.">
        <title>The Global Catalogue of Microorganisms (GCM) 10K type strain sequencing project: providing services to taxonomists for standard genome sequencing and annotation.</title>
        <authorList>
            <consortium name="The Broad Institute Genomics Platform"/>
            <consortium name="The Broad Institute Genome Sequencing Center for Infectious Disease"/>
            <person name="Wu L."/>
            <person name="Ma J."/>
        </authorList>
    </citation>
    <scope>NUCLEOTIDE SEQUENCE [LARGE SCALE GENOMIC DNA]</scope>
    <source>
        <strain evidence="3">JCM 9651</strain>
    </source>
</reference>
<dbReference type="Pfam" id="PF04149">
    <property type="entry name" value="DUF397"/>
    <property type="match status" value="1"/>
</dbReference>
<evidence type="ECO:0000313" key="3">
    <source>
        <dbReference type="Proteomes" id="UP001499990"/>
    </source>
</evidence>